<reference evidence="2 3" key="1">
    <citation type="submission" date="2019-04" db="EMBL/GenBank/DDBJ databases">
        <title>Bacillus sediminilitoris sp. nov., isolated from a tidal flat sediment on the East China Sea.</title>
        <authorList>
            <person name="Wei Y."/>
            <person name="Mao H."/>
            <person name="Fang J."/>
        </authorList>
    </citation>
    <scope>NUCLEOTIDE SEQUENCE [LARGE SCALE GENOMIC DNA]</scope>
    <source>
        <strain evidence="2 3">DSL-17</strain>
    </source>
</reference>
<feature type="compositionally biased region" description="Polar residues" evidence="1">
    <location>
        <begin position="32"/>
        <end position="45"/>
    </location>
</feature>
<comment type="caution">
    <text evidence="2">The sequence shown here is derived from an EMBL/GenBank/DDBJ whole genome shotgun (WGS) entry which is preliminary data.</text>
</comment>
<keyword evidence="2" id="KW-0282">Flagellum</keyword>
<dbReference type="Gene3D" id="3.30.160.170">
    <property type="entry name" value="FlaG-like"/>
    <property type="match status" value="1"/>
</dbReference>
<gene>
    <name evidence="2" type="primary">flaG</name>
    <name evidence="2" type="ORF">E6W99_06255</name>
</gene>
<protein>
    <submittedName>
        <fullName evidence="2">Flagellar protein FlaG</fullName>
    </submittedName>
</protein>
<dbReference type="NCBIfam" id="NF005834">
    <property type="entry name" value="PRK07738.1"/>
    <property type="match status" value="1"/>
</dbReference>
<evidence type="ECO:0000256" key="1">
    <source>
        <dbReference type="SAM" id="MobiDB-lite"/>
    </source>
</evidence>
<dbReference type="RefSeq" id="WP_136352339.1">
    <property type="nucleotide sequence ID" value="NZ_CP046266.1"/>
</dbReference>
<dbReference type="PANTHER" id="PTHR37166:SF1">
    <property type="entry name" value="PROTEIN FLAG"/>
    <property type="match status" value="1"/>
</dbReference>
<dbReference type="InterPro" id="IPR035924">
    <property type="entry name" value="FlaG-like_sf"/>
</dbReference>
<feature type="compositionally biased region" description="Polar residues" evidence="1">
    <location>
        <begin position="1"/>
        <end position="24"/>
    </location>
</feature>
<organism evidence="2 3">
    <name type="scientific">Metabacillus sediminilitoris</name>
    <dbReference type="NCBI Taxonomy" id="2567941"/>
    <lineage>
        <taxon>Bacteria</taxon>
        <taxon>Bacillati</taxon>
        <taxon>Bacillota</taxon>
        <taxon>Bacilli</taxon>
        <taxon>Bacillales</taxon>
        <taxon>Bacillaceae</taxon>
        <taxon>Metabacillus</taxon>
    </lineage>
</organism>
<name>A0A4S4C2X8_9BACI</name>
<feature type="region of interest" description="Disordered" evidence="1">
    <location>
        <begin position="1"/>
        <end position="47"/>
    </location>
</feature>
<dbReference type="InterPro" id="IPR005186">
    <property type="entry name" value="FlaG"/>
</dbReference>
<dbReference type="OrthoDB" id="9799867at2"/>
<dbReference type="EMBL" id="SSNT01000004">
    <property type="protein sequence ID" value="THF81504.1"/>
    <property type="molecule type" value="Genomic_DNA"/>
</dbReference>
<dbReference type="AlphaFoldDB" id="A0A4S4C2X8"/>
<evidence type="ECO:0000313" key="3">
    <source>
        <dbReference type="Proteomes" id="UP000310334"/>
    </source>
</evidence>
<keyword evidence="3" id="KW-1185">Reference proteome</keyword>
<keyword evidence="2" id="KW-0966">Cell projection</keyword>
<proteinExistence type="predicted"/>
<keyword evidence="2" id="KW-0969">Cilium</keyword>
<dbReference type="Pfam" id="PF03646">
    <property type="entry name" value="FlaG"/>
    <property type="match status" value="1"/>
</dbReference>
<dbReference type="Proteomes" id="UP000310334">
    <property type="component" value="Unassembled WGS sequence"/>
</dbReference>
<accession>A0A4S4C2X8</accession>
<dbReference type="PANTHER" id="PTHR37166">
    <property type="entry name" value="PROTEIN FLAG"/>
    <property type="match status" value="1"/>
</dbReference>
<dbReference type="SUPFAM" id="SSF160214">
    <property type="entry name" value="FlaG-like"/>
    <property type="match status" value="1"/>
</dbReference>
<sequence length="118" mass="13530">MSVENLSSQPALHTFDTTRTNGQIESKEANINDKQAIQDKQSPPSKQEMERVIEGINKVLEPSNTHIKFELHEKLNEYYVTIVDNNTNEVVREIPSKKWLDIYAAMTDFVGLIVDKKI</sequence>
<evidence type="ECO:0000313" key="2">
    <source>
        <dbReference type="EMBL" id="THF81504.1"/>
    </source>
</evidence>